<dbReference type="AlphaFoldDB" id="A0A9P7Z4H4"/>
<protein>
    <submittedName>
        <fullName evidence="1">Uncharacterized protein</fullName>
    </submittedName>
</protein>
<keyword evidence="2" id="KW-1185">Reference proteome</keyword>
<dbReference type="OrthoDB" id="3596053at2759"/>
<evidence type="ECO:0000313" key="1">
    <source>
        <dbReference type="EMBL" id="KAG9244997.1"/>
    </source>
</evidence>
<organism evidence="1 2">
    <name type="scientific">Calycina marina</name>
    <dbReference type="NCBI Taxonomy" id="1763456"/>
    <lineage>
        <taxon>Eukaryota</taxon>
        <taxon>Fungi</taxon>
        <taxon>Dikarya</taxon>
        <taxon>Ascomycota</taxon>
        <taxon>Pezizomycotina</taxon>
        <taxon>Leotiomycetes</taxon>
        <taxon>Helotiales</taxon>
        <taxon>Pezizellaceae</taxon>
        <taxon>Calycina</taxon>
    </lineage>
</organism>
<evidence type="ECO:0000313" key="2">
    <source>
        <dbReference type="Proteomes" id="UP000887226"/>
    </source>
</evidence>
<sequence length="84" mass="9516">MSESVGDVAIEEEPQEYYRGHVFDAADHDRTITCRGTLIMIYDPNAAKGTAPYWKYKVPARNTDHDVPAGYEVKVIDAWVKLTK</sequence>
<name>A0A9P7Z4H4_9HELO</name>
<proteinExistence type="predicted"/>
<gene>
    <name evidence="1" type="ORF">BJ878DRAFT_541747</name>
</gene>
<dbReference type="EMBL" id="MU253871">
    <property type="protein sequence ID" value="KAG9244997.1"/>
    <property type="molecule type" value="Genomic_DNA"/>
</dbReference>
<comment type="caution">
    <text evidence="1">The sequence shown here is derived from an EMBL/GenBank/DDBJ whole genome shotgun (WGS) entry which is preliminary data.</text>
</comment>
<dbReference type="Proteomes" id="UP000887226">
    <property type="component" value="Unassembled WGS sequence"/>
</dbReference>
<reference evidence="1" key="1">
    <citation type="journal article" date="2021" name="IMA Fungus">
        <title>Genomic characterization of three marine fungi, including Emericellopsis atlantica sp. nov. with signatures of a generalist lifestyle and marine biomass degradation.</title>
        <authorList>
            <person name="Hagestad O.C."/>
            <person name="Hou L."/>
            <person name="Andersen J.H."/>
            <person name="Hansen E.H."/>
            <person name="Altermark B."/>
            <person name="Li C."/>
            <person name="Kuhnert E."/>
            <person name="Cox R.J."/>
            <person name="Crous P.W."/>
            <person name="Spatafora J.W."/>
            <person name="Lail K."/>
            <person name="Amirebrahimi M."/>
            <person name="Lipzen A."/>
            <person name="Pangilinan J."/>
            <person name="Andreopoulos W."/>
            <person name="Hayes R.D."/>
            <person name="Ng V."/>
            <person name="Grigoriev I.V."/>
            <person name="Jackson S.A."/>
            <person name="Sutton T.D.S."/>
            <person name="Dobson A.D.W."/>
            <person name="Rama T."/>
        </authorList>
    </citation>
    <scope>NUCLEOTIDE SEQUENCE</scope>
    <source>
        <strain evidence="1">TRa3180A</strain>
    </source>
</reference>
<accession>A0A9P7Z4H4</accession>